<dbReference type="InterPro" id="IPR000305">
    <property type="entry name" value="GIY-YIG_endonuc"/>
</dbReference>
<evidence type="ECO:0000313" key="2">
    <source>
        <dbReference type="EMBL" id="MPN12189.1"/>
    </source>
</evidence>
<proteinExistence type="predicted"/>
<dbReference type="PROSITE" id="PS50164">
    <property type="entry name" value="GIY_YIG"/>
    <property type="match status" value="1"/>
</dbReference>
<feature type="domain" description="GIY-YIG" evidence="1">
    <location>
        <begin position="18"/>
        <end position="95"/>
    </location>
</feature>
<dbReference type="InterPro" id="IPR035901">
    <property type="entry name" value="GIY-YIG_endonuc_sf"/>
</dbReference>
<evidence type="ECO:0000259" key="1">
    <source>
        <dbReference type="PROSITE" id="PS50164"/>
    </source>
</evidence>
<dbReference type="AlphaFoldDB" id="A0A645FFR3"/>
<name>A0A645FFR3_9ZZZZ</name>
<dbReference type="SUPFAM" id="SSF82771">
    <property type="entry name" value="GIY-YIG endonuclease"/>
    <property type="match status" value="1"/>
</dbReference>
<dbReference type="PANTHER" id="PTHR34477:SF1">
    <property type="entry name" value="UPF0213 PROTEIN YHBQ"/>
    <property type="match status" value="1"/>
</dbReference>
<gene>
    <name evidence="2" type="ORF">SDC9_159501</name>
</gene>
<accession>A0A645FFR3</accession>
<dbReference type="CDD" id="cd10456">
    <property type="entry name" value="GIY-YIG_UPF0213"/>
    <property type="match status" value="1"/>
</dbReference>
<dbReference type="PANTHER" id="PTHR34477">
    <property type="entry name" value="UPF0213 PROTEIN YHBQ"/>
    <property type="match status" value="1"/>
</dbReference>
<reference evidence="2" key="1">
    <citation type="submission" date="2019-08" db="EMBL/GenBank/DDBJ databases">
        <authorList>
            <person name="Kucharzyk K."/>
            <person name="Murdoch R.W."/>
            <person name="Higgins S."/>
            <person name="Loffler F."/>
        </authorList>
    </citation>
    <scope>NUCLEOTIDE SEQUENCE</scope>
</reference>
<dbReference type="EMBL" id="VSSQ01058481">
    <property type="protein sequence ID" value="MPN12189.1"/>
    <property type="molecule type" value="Genomic_DNA"/>
</dbReference>
<organism evidence="2">
    <name type="scientific">bioreactor metagenome</name>
    <dbReference type="NCBI Taxonomy" id="1076179"/>
    <lineage>
        <taxon>unclassified sequences</taxon>
        <taxon>metagenomes</taxon>
        <taxon>ecological metagenomes</taxon>
    </lineage>
</organism>
<protein>
    <recommendedName>
        <fullName evidence="1">GIY-YIG domain-containing protein</fullName>
    </recommendedName>
</protein>
<dbReference type="Gene3D" id="3.40.1440.10">
    <property type="entry name" value="GIY-YIG endonuclease"/>
    <property type="match status" value="1"/>
</dbReference>
<dbReference type="InterPro" id="IPR050190">
    <property type="entry name" value="UPF0213_domain"/>
</dbReference>
<dbReference type="Pfam" id="PF01541">
    <property type="entry name" value="GIY-YIG"/>
    <property type="match status" value="1"/>
</dbReference>
<comment type="caution">
    <text evidence="2">The sequence shown here is derived from an EMBL/GenBank/DDBJ whole genome shotgun (WGS) entry which is preliminary data.</text>
</comment>
<sequence length="106" mass="12506">MMKMVSIRQNYVVCFMETKHYFYVLACKDDTFYGGYTTNLERRLAEHNNGTGAKYTRLRKRRPLQMIHAECFETRSAATKAESAFKKLTRKQKELYLDTHLSVDLP</sequence>